<feature type="transmembrane region" description="Helical" evidence="3">
    <location>
        <begin position="70"/>
        <end position="91"/>
    </location>
</feature>
<feature type="domain" description="Major facilitator superfamily (MFS) profile" evidence="4">
    <location>
        <begin position="33"/>
        <end position="462"/>
    </location>
</feature>
<proteinExistence type="predicted"/>
<dbReference type="InterPro" id="IPR011701">
    <property type="entry name" value="MFS"/>
</dbReference>
<keyword evidence="3" id="KW-1133">Transmembrane helix</keyword>
<feature type="transmembrane region" description="Helical" evidence="3">
    <location>
        <begin position="122"/>
        <end position="142"/>
    </location>
</feature>
<evidence type="ECO:0000313" key="5">
    <source>
        <dbReference type="EMBL" id="PNP44757.1"/>
    </source>
</evidence>
<dbReference type="AlphaFoldDB" id="A0A2K0TGV4"/>
<comment type="subcellular location">
    <subcellularLocation>
        <location evidence="1">Membrane</location>
        <topology evidence="1">Multi-pass membrane protein</topology>
    </subcellularLocation>
</comment>
<dbReference type="InterPro" id="IPR036259">
    <property type="entry name" value="MFS_trans_sf"/>
</dbReference>
<dbReference type="OrthoDB" id="10027823at2759"/>
<evidence type="ECO:0000259" key="4">
    <source>
        <dbReference type="PROSITE" id="PS50850"/>
    </source>
</evidence>
<feature type="transmembrane region" description="Helical" evidence="3">
    <location>
        <begin position="45"/>
        <end position="64"/>
    </location>
</feature>
<feature type="transmembrane region" description="Helical" evidence="3">
    <location>
        <begin position="326"/>
        <end position="348"/>
    </location>
</feature>
<evidence type="ECO:0000256" key="1">
    <source>
        <dbReference type="ARBA" id="ARBA00004141"/>
    </source>
</evidence>
<feature type="compositionally biased region" description="Basic and acidic residues" evidence="2">
    <location>
        <begin position="467"/>
        <end position="480"/>
    </location>
</feature>
<evidence type="ECO:0000313" key="6">
    <source>
        <dbReference type="Proteomes" id="UP000236546"/>
    </source>
</evidence>
<organism evidence="5 6">
    <name type="scientific">Trichoderma gamsii</name>
    <dbReference type="NCBI Taxonomy" id="398673"/>
    <lineage>
        <taxon>Eukaryota</taxon>
        <taxon>Fungi</taxon>
        <taxon>Dikarya</taxon>
        <taxon>Ascomycota</taxon>
        <taxon>Pezizomycotina</taxon>
        <taxon>Sordariomycetes</taxon>
        <taxon>Hypocreomycetidae</taxon>
        <taxon>Hypocreales</taxon>
        <taxon>Hypocreaceae</taxon>
        <taxon>Trichoderma</taxon>
    </lineage>
</organism>
<evidence type="ECO:0000256" key="3">
    <source>
        <dbReference type="SAM" id="Phobius"/>
    </source>
</evidence>
<reference evidence="5 6" key="1">
    <citation type="submission" date="2017-02" db="EMBL/GenBank/DDBJ databases">
        <title>Genomes of Trichoderma spp. with biocontrol activity.</title>
        <authorList>
            <person name="Gardiner D."/>
            <person name="Kazan K."/>
            <person name="Vos C."/>
            <person name="Harvey P."/>
        </authorList>
    </citation>
    <scope>NUCLEOTIDE SEQUENCE [LARGE SCALE GENOMIC DNA]</scope>
    <source>
        <strain evidence="5 6">A5MH</strain>
    </source>
</reference>
<comment type="caution">
    <text evidence="5">The sequence shown here is derived from an EMBL/GenBank/DDBJ whole genome shotgun (WGS) entry which is preliminary data.</text>
</comment>
<dbReference type="InterPro" id="IPR020846">
    <property type="entry name" value="MFS_dom"/>
</dbReference>
<dbReference type="SUPFAM" id="SSF103473">
    <property type="entry name" value="MFS general substrate transporter"/>
    <property type="match status" value="1"/>
</dbReference>
<accession>A0A2K0TGV4</accession>
<dbReference type="Gene3D" id="1.20.1250.20">
    <property type="entry name" value="MFS general substrate transporter like domains"/>
    <property type="match status" value="1"/>
</dbReference>
<dbReference type="PROSITE" id="PS50850">
    <property type="entry name" value="MFS"/>
    <property type="match status" value="1"/>
</dbReference>
<feature type="transmembrane region" description="Helical" evidence="3">
    <location>
        <begin position="98"/>
        <end position="116"/>
    </location>
</feature>
<dbReference type="Pfam" id="PF07690">
    <property type="entry name" value="MFS_1"/>
    <property type="match status" value="2"/>
</dbReference>
<dbReference type="PANTHER" id="PTHR23520">
    <property type="entry name" value="TRANSPORTER, PUTATIVE (AFU_ORTHOLOGUE AFUA_3G04000)-RELATED"/>
    <property type="match status" value="1"/>
</dbReference>
<feature type="transmembrane region" description="Helical" evidence="3">
    <location>
        <begin position="199"/>
        <end position="221"/>
    </location>
</feature>
<feature type="transmembrane region" description="Helical" evidence="3">
    <location>
        <begin position="286"/>
        <end position="305"/>
    </location>
</feature>
<dbReference type="Proteomes" id="UP000236546">
    <property type="component" value="Unassembled WGS sequence"/>
</dbReference>
<feature type="transmembrane region" description="Helical" evidence="3">
    <location>
        <begin position="360"/>
        <end position="380"/>
    </location>
</feature>
<dbReference type="GO" id="GO:0000329">
    <property type="term" value="C:fungal-type vacuole membrane"/>
    <property type="evidence" value="ECO:0007669"/>
    <property type="project" value="TreeGrafter"/>
</dbReference>
<name>A0A2K0TGV4_9HYPO</name>
<dbReference type="EMBL" id="MTYH01000028">
    <property type="protein sequence ID" value="PNP44757.1"/>
    <property type="molecule type" value="Genomic_DNA"/>
</dbReference>
<feature type="compositionally biased region" description="Basic and acidic residues" evidence="2">
    <location>
        <begin position="489"/>
        <end position="500"/>
    </location>
</feature>
<sequence length="500" mass="54703">MDHRQAGGSGIRKSALWLYHESGVRSVHLTGRDAWFVILARTCRMFAFGGASLIMALFFATLGFSDRQLGLFMTMTLAGDCVLSFALTFIADNIGRRRVFIGSGLLMAVSGLAFAYFENFWILLLAAVIGVISATGSDFGPFRAIEESVLSHLTTPKTRPDVLSWYIVTSNLGSAAGIEVAGRVVEALKNRDGWSEKRIYHAIFLIYVVMGVFNMGFALFMTDNCEITKPELSKDDGTQAAQGLLSESNEEMEDEIAPANTEPPAPQKKSLFSGISMASMFVMYKLWFLLTVDSLADGMASYALTNYYLDRKFHLPKSQLGDYMSANYILGGISSVFAGPLARHLGLINTMVFTHLPSSVAVLLFPAPQGIVLTVILLLIRGGLNNMDQAPRAALIAAVVKPEERTAVLGVTSTLRTLASTIGPSITGALADTDKFWVAFVTAGALRVAYDLGLWVMFVNMKLHTHEEGGPDSSRTRRVEDEEDSVEMDPFKREEEEHAR</sequence>
<keyword evidence="3" id="KW-0472">Membrane</keyword>
<gene>
    <name evidence="5" type="ORF">TGAMA5MH_03566</name>
</gene>
<dbReference type="PANTHER" id="PTHR23520:SF5">
    <property type="entry name" value="TRANSPORTER, PUTATIVE (AFU_ORTHOLOGUE AFUA_3G04000)-RELATED"/>
    <property type="match status" value="1"/>
</dbReference>
<dbReference type="GO" id="GO:0022857">
    <property type="term" value="F:transmembrane transporter activity"/>
    <property type="evidence" value="ECO:0007669"/>
    <property type="project" value="InterPro"/>
</dbReference>
<feature type="region of interest" description="Disordered" evidence="2">
    <location>
        <begin position="467"/>
        <end position="500"/>
    </location>
</feature>
<keyword evidence="3" id="KW-0812">Transmembrane</keyword>
<protein>
    <recommendedName>
        <fullName evidence="4">Major facilitator superfamily (MFS) profile domain-containing protein</fullName>
    </recommendedName>
</protein>
<evidence type="ECO:0000256" key="2">
    <source>
        <dbReference type="SAM" id="MobiDB-lite"/>
    </source>
</evidence>